<evidence type="ECO:0000313" key="1">
    <source>
        <dbReference type="EMBL" id="KAF0719508.1"/>
    </source>
</evidence>
<accession>A0A6G0W1L8</accession>
<dbReference type="AlphaFoldDB" id="A0A6G0W1L8"/>
<proteinExistence type="predicted"/>
<reference evidence="1 2" key="1">
    <citation type="submission" date="2019-08" db="EMBL/GenBank/DDBJ databases">
        <title>Whole genome of Aphis craccivora.</title>
        <authorList>
            <person name="Voronova N.V."/>
            <person name="Shulinski R.S."/>
            <person name="Bandarenka Y.V."/>
            <person name="Zhorov D.G."/>
            <person name="Warner D."/>
        </authorList>
    </citation>
    <scope>NUCLEOTIDE SEQUENCE [LARGE SCALE GENOMIC DNA]</scope>
    <source>
        <strain evidence="1">180601</strain>
        <tissue evidence="1">Whole Body</tissue>
    </source>
</reference>
<dbReference type="Proteomes" id="UP000478052">
    <property type="component" value="Unassembled WGS sequence"/>
</dbReference>
<comment type="caution">
    <text evidence="1">The sequence shown here is derived from an EMBL/GenBank/DDBJ whole genome shotgun (WGS) entry which is preliminary data.</text>
</comment>
<keyword evidence="2" id="KW-1185">Reference proteome</keyword>
<name>A0A6G0W1L8_APHCR</name>
<dbReference type="OrthoDB" id="6616491at2759"/>
<organism evidence="1 2">
    <name type="scientific">Aphis craccivora</name>
    <name type="common">Cowpea aphid</name>
    <dbReference type="NCBI Taxonomy" id="307492"/>
    <lineage>
        <taxon>Eukaryota</taxon>
        <taxon>Metazoa</taxon>
        <taxon>Ecdysozoa</taxon>
        <taxon>Arthropoda</taxon>
        <taxon>Hexapoda</taxon>
        <taxon>Insecta</taxon>
        <taxon>Pterygota</taxon>
        <taxon>Neoptera</taxon>
        <taxon>Paraneoptera</taxon>
        <taxon>Hemiptera</taxon>
        <taxon>Sternorrhyncha</taxon>
        <taxon>Aphidomorpha</taxon>
        <taxon>Aphidoidea</taxon>
        <taxon>Aphididae</taxon>
        <taxon>Aphidini</taxon>
        <taxon>Aphis</taxon>
        <taxon>Aphis</taxon>
    </lineage>
</organism>
<dbReference type="EMBL" id="VUJU01009548">
    <property type="protein sequence ID" value="KAF0719508.1"/>
    <property type="molecule type" value="Genomic_DNA"/>
</dbReference>
<protein>
    <submittedName>
        <fullName evidence="1">Alcohol dehydrogenase 2-like</fullName>
    </submittedName>
</protein>
<sequence length="135" mass="14883">MKEGSVIVNHTSALGLNPKSDMIVHSAASTGFLVSSMAFSKNKYFKKTKIRMTTLCSELFPSTFVGDNTVPPITCDGQEAQKNIQISIAKSAAYLVNHGSNNTLWLCQQNGILSLVELQKIVEFTEKYEPRIIID</sequence>
<feature type="non-terminal residue" evidence="1">
    <location>
        <position position="135"/>
    </location>
</feature>
<evidence type="ECO:0000313" key="2">
    <source>
        <dbReference type="Proteomes" id="UP000478052"/>
    </source>
</evidence>
<gene>
    <name evidence="1" type="ORF">FWK35_00036232</name>
</gene>